<dbReference type="InterPro" id="IPR023214">
    <property type="entry name" value="HAD_sf"/>
</dbReference>
<evidence type="ECO:0000256" key="7">
    <source>
        <dbReference type="ARBA" id="ARBA00022723"/>
    </source>
</evidence>
<accession>A0A1I1UD45</accession>
<proteinExistence type="inferred from homology"/>
<dbReference type="Pfam" id="PF00702">
    <property type="entry name" value="Hydrolase"/>
    <property type="match status" value="1"/>
</dbReference>
<dbReference type="NCBIfam" id="TIGR00338">
    <property type="entry name" value="serB"/>
    <property type="match status" value="1"/>
</dbReference>
<dbReference type="InterPro" id="IPR036412">
    <property type="entry name" value="HAD-like_sf"/>
</dbReference>
<sequence>MSQLLLHTPDPEAPNHPALAAVAAGPAEQRTGHWRLPLQRRPDVAELEGLREQVPFDLNPVPEGFDPGRVALFISDMDSTLINIECVDEIADFAGRKPEVAAVTEAAMRGEIGFEESLTQRVEALTGLDEGVLAQIYRDRLRLNPGAEALLAGLAERAILRAVVSGGFTYFTDGLQQDYGIEYALANALEMDDGRLTGQVQGAIVGAARKRAFLEELCQRLGIVPEQVIAAGDGANDLPMLERAGLGVAFRAKPKVRAEADVVLHYAGLDAILHFLEI</sequence>
<keyword evidence="8" id="KW-0378">Hydrolase</keyword>
<protein>
    <recommendedName>
        <fullName evidence="5">Phosphoserine phosphatase</fullName>
        <ecNumber evidence="4">3.1.3.3</ecNumber>
    </recommendedName>
    <alternativeName>
        <fullName evidence="11">O-phosphoserine phosphohydrolase</fullName>
    </alternativeName>
</protein>
<feature type="active site" description="Nucleophile" evidence="14">
    <location>
        <position position="76"/>
    </location>
</feature>
<dbReference type="AlphaFoldDB" id="A0A1I1UD45"/>
<evidence type="ECO:0000256" key="8">
    <source>
        <dbReference type="ARBA" id="ARBA00022801"/>
    </source>
</evidence>
<keyword evidence="16" id="KW-1185">Reference proteome</keyword>
<evidence type="ECO:0000256" key="11">
    <source>
        <dbReference type="ARBA" id="ARBA00031693"/>
    </source>
</evidence>
<dbReference type="Proteomes" id="UP000198611">
    <property type="component" value="Unassembled WGS sequence"/>
</dbReference>
<evidence type="ECO:0000256" key="4">
    <source>
        <dbReference type="ARBA" id="ARBA00012640"/>
    </source>
</evidence>
<dbReference type="SFLD" id="SFLDS00003">
    <property type="entry name" value="Haloacid_Dehalogenase"/>
    <property type="match status" value="1"/>
</dbReference>
<evidence type="ECO:0000256" key="9">
    <source>
        <dbReference type="ARBA" id="ARBA00022842"/>
    </source>
</evidence>
<dbReference type="NCBIfam" id="TIGR01488">
    <property type="entry name" value="HAD-SF-IB"/>
    <property type="match status" value="1"/>
</dbReference>
<comment type="catalytic activity">
    <reaction evidence="12">
        <text>O-phospho-L-serine + H2O = L-serine + phosphate</text>
        <dbReference type="Rhea" id="RHEA:21208"/>
        <dbReference type="ChEBI" id="CHEBI:15377"/>
        <dbReference type="ChEBI" id="CHEBI:33384"/>
        <dbReference type="ChEBI" id="CHEBI:43474"/>
        <dbReference type="ChEBI" id="CHEBI:57524"/>
        <dbReference type="EC" id="3.1.3.3"/>
    </reaction>
</comment>
<dbReference type="Gene3D" id="3.40.50.1000">
    <property type="entry name" value="HAD superfamily/HAD-like"/>
    <property type="match status" value="1"/>
</dbReference>
<dbReference type="EMBL" id="FOMJ01000007">
    <property type="protein sequence ID" value="SFD68762.1"/>
    <property type="molecule type" value="Genomic_DNA"/>
</dbReference>
<keyword evidence="10" id="KW-0718">Serine biosynthesis</keyword>
<evidence type="ECO:0000256" key="1">
    <source>
        <dbReference type="ARBA" id="ARBA00001946"/>
    </source>
</evidence>
<evidence type="ECO:0000256" key="12">
    <source>
        <dbReference type="ARBA" id="ARBA00048138"/>
    </source>
</evidence>
<evidence type="ECO:0000256" key="2">
    <source>
        <dbReference type="ARBA" id="ARBA00005135"/>
    </source>
</evidence>
<comment type="similarity">
    <text evidence="3">Belongs to the HAD-like hydrolase superfamily. SerB family.</text>
</comment>
<dbReference type="PANTHER" id="PTHR43344">
    <property type="entry name" value="PHOSPHOSERINE PHOSPHATASE"/>
    <property type="match status" value="1"/>
</dbReference>
<dbReference type="GO" id="GO:0006564">
    <property type="term" value="P:L-serine biosynthetic process"/>
    <property type="evidence" value="ECO:0007669"/>
    <property type="project" value="UniProtKB-KW"/>
</dbReference>
<dbReference type="SFLD" id="SFLDF00029">
    <property type="entry name" value="phosphoserine_phosphatase"/>
    <property type="match status" value="1"/>
</dbReference>
<dbReference type="CDD" id="cd07500">
    <property type="entry name" value="HAD_PSP"/>
    <property type="match status" value="1"/>
</dbReference>
<evidence type="ECO:0000256" key="5">
    <source>
        <dbReference type="ARBA" id="ARBA00015196"/>
    </source>
</evidence>
<dbReference type="PANTHER" id="PTHR43344:SF2">
    <property type="entry name" value="PHOSPHOSERINE PHOSPHATASE"/>
    <property type="match status" value="1"/>
</dbReference>
<comment type="pathway">
    <text evidence="2">Amino-acid biosynthesis; L-serine biosynthesis; L-serine from 3-phospho-D-glycerate: step 3/3.</text>
</comment>
<dbReference type="RefSeq" id="WP_093428748.1">
    <property type="nucleotide sequence ID" value="NZ_FOMJ01000007.1"/>
</dbReference>
<evidence type="ECO:0000313" key="16">
    <source>
        <dbReference type="Proteomes" id="UP000198611"/>
    </source>
</evidence>
<dbReference type="STRING" id="1123397.SAMN05660831_02115"/>
<dbReference type="OrthoDB" id="9792539at2"/>
<evidence type="ECO:0000256" key="14">
    <source>
        <dbReference type="PIRSR" id="PIRSR604469-1"/>
    </source>
</evidence>
<organism evidence="15 16">
    <name type="scientific">Thiohalospira halophila DSM 15071</name>
    <dbReference type="NCBI Taxonomy" id="1123397"/>
    <lineage>
        <taxon>Bacteria</taxon>
        <taxon>Pseudomonadati</taxon>
        <taxon>Pseudomonadota</taxon>
        <taxon>Gammaproteobacteria</taxon>
        <taxon>Thiohalospirales</taxon>
        <taxon>Thiohalospiraceae</taxon>
        <taxon>Thiohalospira</taxon>
    </lineage>
</organism>
<name>A0A1I1UD45_9GAMM</name>
<feature type="active site" description="Proton donor" evidence="14">
    <location>
        <position position="78"/>
    </location>
</feature>
<dbReference type="SFLD" id="SFLDG01137">
    <property type="entry name" value="C1.6.1:_Phosphoserine_Phosphat"/>
    <property type="match status" value="1"/>
</dbReference>
<dbReference type="GO" id="GO:0000287">
    <property type="term" value="F:magnesium ion binding"/>
    <property type="evidence" value="ECO:0007669"/>
    <property type="project" value="TreeGrafter"/>
</dbReference>
<reference evidence="15 16" key="1">
    <citation type="submission" date="2016-10" db="EMBL/GenBank/DDBJ databases">
        <authorList>
            <person name="de Groot N.N."/>
        </authorList>
    </citation>
    <scope>NUCLEOTIDE SEQUENCE [LARGE SCALE GENOMIC DNA]</scope>
    <source>
        <strain evidence="15 16">HL3</strain>
    </source>
</reference>
<dbReference type="GO" id="GO:0005737">
    <property type="term" value="C:cytoplasm"/>
    <property type="evidence" value="ECO:0007669"/>
    <property type="project" value="TreeGrafter"/>
</dbReference>
<comment type="cofactor">
    <cofactor evidence="1">
        <name>Mg(2+)</name>
        <dbReference type="ChEBI" id="CHEBI:18420"/>
    </cofactor>
</comment>
<keyword evidence="9" id="KW-0460">Magnesium</keyword>
<evidence type="ECO:0000256" key="10">
    <source>
        <dbReference type="ARBA" id="ARBA00023299"/>
    </source>
</evidence>
<keyword evidence="7" id="KW-0479">Metal-binding</keyword>
<comment type="catalytic activity">
    <reaction evidence="13">
        <text>O-phospho-D-serine + H2O = D-serine + phosphate</text>
        <dbReference type="Rhea" id="RHEA:24873"/>
        <dbReference type="ChEBI" id="CHEBI:15377"/>
        <dbReference type="ChEBI" id="CHEBI:35247"/>
        <dbReference type="ChEBI" id="CHEBI:43474"/>
        <dbReference type="ChEBI" id="CHEBI:58680"/>
        <dbReference type="EC" id="3.1.3.3"/>
    </reaction>
</comment>
<dbReference type="SFLD" id="SFLDG01136">
    <property type="entry name" value="C1.6:_Phosphoserine_Phosphatas"/>
    <property type="match status" value="1"/>
</dbReference>
<evidence type="ECO:0000256" key="13">
    <source>
        <dbReference type="ARBA" id="ARBA00048523"/>
    </source>
</evidence>
<dbReference type="SUPFAM" id="SSF56784">
    <property type="entry name" value="HAD-like"/>
    <property type="match status" value="1"/>
</dbReference>
<dbReference type="GO" id="GO:0036424">
    <property type="term" value="F:L-phosphoserine phosphatase activity"/>
    <property type="evidence" value="ECO:0007669"/>
    <property type="project" value="InterPro"/>
</dbReference>
<dbReference type="EC" id="3.1.3.3" evidence="4"/>
<keyword evidence="6" id="KW-0028">Amino-acid biosynthesis</keyword>
<dbReference type="InterPro" id="IPR050582">
    <property type="entry name" value="HAD-like_SerB"/>
</dbReference>
<evidence type="ECO:0000313" key="15">
    <source>
        <dbReference type="EMBL" id="SFD68762.1"/>
    </source>
</evidence>
<evidence type="ECO:0000256" key="3">
    <source>
        <dbReference type="ARBA" id="ARBA00009184"/>
    </source>
</evidence>
<evidence type="ECO:0000256" key="6">
    <source>
        <dbReference type="ARBA" id="ARBA00022605"/>
    </source>
</evidence>
<dbReference type="InterPro" id="IPR004469">
    <property type="entry name" value="PSP"/>
</dbReference>
<gene>
    <name evidence="15" type="ORF">SAMN05660831_02115</name>
</gene>
<dbReference type="UniPathway" id="UPA00135">
    <property type="reaction ID" value="UER00198"/>
</dbReference>